<gene>
    <name evidence="1" type="ORF">FHR36_005614</name>
</gene>
<evidence type="ECO:0000313" key="2">
    <source>
        <dbReference type="Proteomes" id="UP001206483"/>
    </source>
</evidence>
<accession>A0ABT1J5Q6</accession>
<proteinExistence type="predicted"/>
<reference evidence="1 2" key="1">
    <citation type="submission" date="2022-06" db="EMBL/GenBank/DDBJ databases">
        <title>Sequencing the genomes of 1000 actinobacteria strains.</title>
        <authorList>
            <person name="Klenk H.-P."/>
        </authorList>
    </citation>
    <scope>NUCLEOTIDE SEQUENCE [LARGE SCALE GENOMIC DNA]</scope>
    <source>
        <strain evidence="1 2">DSM 41656</strain>
    </source>
</reference>
<name>A0ABT1J5Q6_9ACTN</name>
<protein>
    <submittedName>
        <fullName evidence="1">Uncharacterized protein</fullName>
    </submittedName>
</protein>
<evidence type="ECO:0000313" key="1">
    <source>
        <dbReference type="EMBL" id="MCP2312448.1"/>
    </source>
</evidence>
<dbReference type="Proteomes" id="UP001206483">
    <property type="component" value="Unassembled WGS sequence"/>
</dbReference>
<comment type="caution">
    <text evidence="1">The sequence shown here is derived from an EMBL/GenBank/DDBJ whole genome shotgun (WGS) entry which is preliminary data.</text>
</comment>
<keyword evidence="2" id="KW-1185">Reference proteome</keyword>
<dbReference type="RefSeq" id="WP_253801520.1">
    <property type="nucleotide sequence ID" value="NZ_BAAAUB010000020.1"/>
</dbReference>
<dbReference type="EMBL" id="JAMZDX010000005">
    <property type="protein sequence ID" value="MCP2312448.1"/>
    <property type="molecule type" value="Genomic_DNA"/>
</dbReference>
<sequence length="75" mass="8332">MRYEFRIAGTVSDVVLDEGFPEFESAVLAGQTVLVGRIVDEAHLYGLLARFQALGLRVVELRQVLEPEVSPEVTE</sequence>
<organism evidence="1 2">
    <name type="scientific">Kitasatospora paracochleata</name>
    <dbReference type="NCBI Taxonomy" id="58354"/>
    <lineage>
        <taxon>Bacteria</taxon>
        <taxon>Bacillati</taxon>
        <taxon>Actinomycetota</taxon>
        <taxon>Actinomycetes</taxon>
        <taxon>Kitasatosporales</taxon>
        <taxon>Streptomycetaceae</taxon>
        <taxon>Kitasatospora</taxon>
    </lineage>
</organism>